<dbReference type="SUPFAM" id="SSF49265">
    <property type="entry name" value="Fibronectin type III"/>
    <property type="match status" value="2"/>
</dbReference>
<dbReference type="PROSITE" id="PS50055">
    <property type="entry name" value="TYR_PHOSPHATASE_PTP"/>
    <property type="match status" value="1"/>
</dbReference>
<dbReference type="EMBL" id="OA883006">
    <property type="protein sequence ID" value="CAD7277648.1"/>
    <property type="molecule type" value="Genomic_DNA"/>
</dbReference>
<reference evidence="7" key="1">
    <citation type="submission" date="2020-11" db="EMBL/GenBank/DDBJ databases">
        <authorList>
            <person name="Tran Van P."/>
        </authorList>
    </citation>
    <scope>NUCLEOTIDE SEQUENCE</scope>
</reference>
<dbReference type="InterPro" id="IPR003961">
    <property type="entry name" value="FN3_dom"/>
</dbReference>
<dbReference type="Pfam" id="PF00102">
    <property type="entry name" value="Y_phosphatase"/>
    <property type="match status" value="2"/>
</dbReference>
<keyword evidence="2" id="KW-0904">Protein phosphatase</keyword>
<gene>
    <name evidence="7" type="ORF">NMOB1V02_LOCUS5376</name>
</gene>
<sequence>MSKQVPSGKPTITQAHNESATSISLQWVPPPSETLHGEFTGYEITYRARTDSESDAVKVTISERSYRDYVIKDLRPFTQYVVSLAVKNPEGIGPNSSLMLLFVLIASLNRAKVPSGKPTITQAHNESATSISLQWVPPPSETLHGEFTGYEITYRSRTDSESDAVKVTISERSYRDYVIKDLRPFTQYVVSLAVKNPEGIGPASTVVVMTDEGVPSAPRNLTVSRTTDKSAELSWLLPLEPNGVVTGFRVYFVTPENLTDYRTVPHTKGDTRVSYPLAALRPFTEYDVWVKAFTWKHEGEPSEHVHFTTDVGGPGPPKILNVTCQPPRSLMMYWQRPAVIFGGLDFYYIYYRDKEVSWEFAEEVPVDTNPDKMVQSMLLTNLTDDVVYEVRVRGAAISLFNREKFHFGNWSKTGYTLVTEDCKSAWDLMATQLPSLHDSRSGAFDVERVLKRFLELEPTLLAGIGSSLAALLLVTLAFFLWRRTVKSHTTRSEAKNGRVPMEIVSNSKSNDGSGLTGNNHTPNNDLSMTERHKNTGNEHQLGTLGPVLSNAIAADKFAEHVAALHANGDEGFYREFQDLQSFSAELEHSAEMAKLPDNKDKNRYQNVVAYDHSLVPLMQSAKVLNTTTGNKSIGGEYINANLVDGWKKPNAFIATQGPLQNTLPIFWQMVLEHNVRTIVMITNLVEHGKNVSFAEPGSHPPQPNAEIEVKQWHFTAWPDHGTPPLSAALLQFVQESLAANPPNAGPILVHCRNPVESRLYYLALHRGKDVASVGKMPYCFVRGGVDTYDCYVTSLSKEEARSLFVEFKCSQKDIEDKHCNKAAIRLPGGTEAISFKLCRSIKIIEPANFVINVLERKFGYRVVSATGDDPTVWTMHRQSTSKLVSQVSSANLLQIKERISPLSSGSLQNLRDHQVATSPPSHLG</sequence>
<dbReference type="InterPro" id="IPR013783">
    <property type="entry name" value="Ig-like_fold"/>
</dbReference>
<protein>
    <recommendedName>
        <fullName evidence="9">Protein-tyrosine-phosphatase</fullName>
    </recommendedName>
</protein>
<evidence type="ECO:0000256" key="4">
    <source>
        <dbReference type="SAM" id="Phobius"/>
    </source>
</evidence>
<feature type="domain" description="Fibronectin type-III" evidence="6">
    <location>
        <begin position="217"/>
        <end position="312"/>
    </location>
</feature>
<feature type="domain" description="Fibronectin type-III" evidence="6">
    <location>
        <begin position="117"/>
        <end position="214"/>
    </location>
</feature>
<dbReference type="EMBL" id="CAJPEX010000969">
    <property type="protein sequence ID" value="CAG0917800.1"/>
    <property type="molecule type" value="Genomic_DNA"/>
</dbReference>
<evidence type="ECO:0000259" key="6">
    <source>
        <dbReference type="PROSITE" id="PS50853"/>
    </source>
</evidence>
<evidence type="ECO:0008006" key="9">
    <source>
        <dbReference type="Google" id="ProtNLM"/>
    </source>
</evidence>
<dbReference type="SUPFAM" id="SSF52799">
    <property type="entry name" value="(Phosphotyrosine protein) phosphatases II"/>
    <property type="match status" value="1"/>
</dbReference>
<evidence type="ECO:0000259" key="5">
    <source>
        <dbReference type="PROSITE" id="PS50055"/>
    </source>
</evidence>
<feature type="domain" description="Tyrosine-protein phosphatase" evidence="5">
    <location>
        <begin position="572"/>
        <end position="751"/>
    </location>
</feature>
<dbReference type="PANTHER" id="PTHR46957:SF3">
    <property type="entry name" value="CYTOKINE RECEPTOR"/>
    <property type="match status" value="1"/>
</dbReference>
<keyword evidence="8" id="KW-1185">Reference proteome</keyword>
<evidence type="ECO:0000256" key="1">
    <source>
        <dbReference type="ARBA" id="ARBA00022737"/>
    </source>
</evidence>
<dbReference type="FunFam" id="2.60.40.10:FF:000028">
    <property type="entry name" value="Neuronal cell adhesion molecule"/>
    <property type="match status" value="2"/>
</dbReference>
<feature type="domain" description="Fibronectin type-III" evidence="6">
    <location>
        <begin position="313"/>
        <end position="422"/>
    </location>
</feature>
<evidence type="ECO:0000313" key="8">
    <source>
        <dbReference type="Proteomes" id="UP000678499"/>
    </source>
</evidence>
<dbReference type="AlphaFoldDB" id="A0A7R9BLQ3"/>
<dbReference type="Proteomes" id="UP000678499">
    <property type="component" value="Unassembled WGS sequence"/>
</dbReference>
<keyword evidence="4" id="KW-0812">Transmembrane</keyword>
<dbReference type="GO" id="GO:0016020">
    <property type="term" value="C:membrane"/>
    <property type="evidence" value="ECO:0007669"/>
    <property type="project" value="UniProtKB-SubCell"/>
</dbReference>
<dbReference type="Pfam" id="PF00041">
    <property type="entry name" value="fn3"/>
    <property type="match status" value="3"/>
</dbReference>
<dbReference type="InterPro" id="IPR036116">
    <property type="entry name" value="FN3_sf"/>
</dbReference>
<proteinExistence type="predicted"/>
<accession>A0A7R9BLQ3</accession>
<keyword evidence="4" id="KW-0472">Membrane</keyword>
<keyword evidence="2" id="KW-0378">Hydrolase</keyword>
<dbReference type="PROSITE" id="PS50853">
    <property type="entry name" value="FN3"/>
    <property type="match status" value="4"/>
</dbReference>
<evidence type="ECO:0000256" key="3">
    <source>
        <dbReference type="SAM" id="MobiDB-lite"/>
    </source>
</evidence>
<keyword evidence="1" id="KW-0677">Repeat</keyword>
<dbReference type="Gene3D" id="2.60.40.10">
    <property type="entry name" value="Immunoglobulins"/>
    <property type="match status" value="4"/>
</dbReference>
<name>A0A7R9BLQ3_9CRUS</name>
<keyword evidence="4" id="KW-1133">Transmembrane helix</keyword>
<dbReference type="InterPro" id="IPR050713">
    <property type="entry name" value="RTP_Phos/Ushers"/>
</dbReference>
<dbReference type="CDD" id="cd00063">
    <property type="entry name" value="FN3"/>
    <property type="match status" value="4"/>
</dbReference>
<dbReference type="GO" id="GO:0004725">
    <property type="term" value="F:protein tyrosine phosphatase activity"/>
    <property type="evidence" value="ECO:0007669"/>
    <property type="project" value="InterPro"/>
</dbReference>
<evidence type="ECO:0000313" key="7">
    <source>
        <dbReference type="EMBL" id="CAD7277648.1"/>
    </source>
</evidence>
<dbReference type="InterPro" id="IPR029021">
    <property type="entry name" value="Prot-tyrosine_phosphatase-like"/>
</dbReference>
<feature type="compositionally biased region" description="Polar residues" evidence="3">
    <location>
        <begin position="504"/>
        <end position="527"/>
    </location>
</feature>
<feature type="domain" description="Fibronectin type-III" evidence="6">
    <location>
        <begin position="9"/>
        <end position="108"/>
    </location>
</feature>
<feature type="region of interest" description="Disordered" evidence="3">
    <location>
        <begin position="490"/>
        <end position="542"/>
    </location>
</feature>
<dbReference type="OrthoDB" id="6371915at2759"/>
<dbReference type="PANTHER" id="PTHR46957">
    <property type="entry name" value="CYTOKINE RECEPTOR"/>
    <property type="match status" value="1"/>
</dbReference>
<feature type="region of interest" description="Disordered" evidence="3">
    <location>
        <begin position="1"/>
        <end position="20"/>
    </location>
</feature>
<dbReference type="InterPro" id="IPR000242">
    <property type="entry name" value="PTP_cat"/>
</dbReference>
<organism evidence="7">
    <name type="scientific">Notodromas monacha</name>
    <dbReference type="NCBI Taxonomy" id="399045"/>
    <lineage>
        <taxon>Eukaryota</taxon>
        <taxon>Metazoa</taxon>
        <taxon>Ecdysozoa</taxon>
        <taxon>Arthropoda</taxon>
        <taxon>Crustacea</taxon>
        <taxon>Oligostraca</taxon>
        <taxon>Ostracoda</taxon>
        <taxon>Podocopa</taxon>
        <taxon>Podocopida</taxon>
        <taxon>Cypridocopina</taxon>
        <taxon>Cypridoidea</taxon>
        <taxon>Cyprididae</taxon>
        <taxon>Notodromas</taxon>
    </lineage>
</organism>
<feature type="transmembrane region" description="Helical" evidence="4">
    <location>
        <begin position="460"/>
        <end position="481"/>
    </location>
</feature>
<dbReference type="Gene3D" id="3.90.190.10">
    <property type="entry name" value="Protein tyrosine phosphatase superfamily"/>
    <property type="match status" value="2"/>
</dbReference>
<dbReference type="SMART" id="SM00060">
    <property type="entry name" value="FN3"/>
    <property type="match status" value="4"/>
</dbReference>
<evidence type="ECO:0000256" key="2">
    <source>
        <dbReference type="ARBA" id="ARBA00022912"/>
    </source>
</evidence>
<dbReference type="SMART" id="SM00194">
    <property type="entry name" value="PTPc"/>
    <property type="match status" value="1"/>
</dbReference>